<dbReference type="AlphaFoldDB" id="A0A0F9GYD4"/>
<organism evidence="1">
    <name type="scientific">marine sediment metagenome</name>
    <dbReference type="NCBI Taxonomy" id="412755"/>
    <lineage>
        <taxon>unclassified sequences</taxon>
        <taxon>metagenomes</taxon>
        <taxon>ecological metagenomes</taxon>
    </lineage>
</organism>
<sequence length="100" mass="11435">MKCSCISRDQKDILGKLLEREMERIGSEIRESKEGIKTAVDGIIDLTDYPAAEERAAETGEPMYVQRFGVNAFEWFIDVSEAKVKVYRDILKEINETDVC</sequence>
<accession>A0A0F9GYD4</accession>
<evidence type="ECO:0000313" key="1">
    <source>
        <dbReference type="EMBL" id="KKL68122.1"/>
    </source>
</evidence>
<reference evidence="1" key="1">
    <citation type="journal article" date="2015" name="Nature">
        <title>Complex archaea that bridge the gap between prokaryotes and eukaryotes.</title>
        <authorList>
            <person name="Spang A."/>
            <person name="Saw J.H."/>
            <person name="Jorgensen S.L."/>
            <person name="Zaremba-Niedzwiedzka K."/>
            <person name="Martijn J."/>
            <person name="Lind A.E."/>
            <person name="van Eijk R."/>
            <person name="Schleper C."/>
            <person name="Guy L."/>
            <person name="Ettema T.J."/>
        </authorList>
    </citation>
    <scope>NUCLEOTIDE SEQUENCE</scope>
</reference>
<name>A0A0F9GYD4_9ZZZZ</name>
<protein>
    <submittedName>
        <fullName evidence="1">Uncharacterized protein</fullName>
    </submittedName>
</protein>
<comment type="caution">
    <text evidence="1">The sequence shown here is derived from an EMBL/GenBank/DDBJ whole genome shotgun (WGS) entry which is preliminary data.</text>
</comment>
<gene>
    <name evidence="1" type="ORF">LCGC14_2128130</name>
</gene>
<proteinExistence type="predicted"/>
<dbReference type="EMBL" id="LAZR01026633">
    <property type="protein sequence ID" value="KKL68122.1"/>
    <property type="molecule type" value="Genomic_DNA"/>
</dbReference>